<dbReference type="EMBL" id="JAAZSR010000280">
    <property type="protein sequence ID" value="NKX51672.1"/>
    <property type="molecule type" value="Genomic_DNA"/>
</dbReference>
<dbReference type="Pfam" id="PF09084">
    <property type="entry name" value="NMT1"/>
    <property type="match status" value="1"/>
</dbReference>
<feature type="region of interest" description="Disordered" evidence="1">
    <location>
        <begin position="23"/>
        <end position="43"/>
    </location>
</feature>
<protein>
    <submittedName>
        <fullName evidence="4">ABC transporter substrate-binding protein</fullName>
    </submittedName>
</protein>
<feature type="chain" id="PRO_5046678756" evidence="2">
    <location>
        <begin position="19"/>
        <end position="118"/>
    </location>
</feature>
<feature type="signal peptide" evidence="2">
    <location>
        <begin position="1"/>
        <end position="18"/>
    </location>
</feature>
<dbReference type="InterPro" id="IPR015168">
    <property type="entry name" value="SsuA/THI5"/>
</dbReference>
<feature type="compositionally biased region" description="Low complexity" evidence="1">
    <location>
        <begin position="23"/>
        <end position="32"/>
    </location>
</feature>
<dbReference type="Gene3D" id="3.40.190.10">
    <property type="entry name" value="Periplasmic binding protein-like II"/>
    <property type="match status" value="1"/>
</dbReference>
<gene>
    <name evidence="4" type="ORF">HER39_14090</name>
</gene>
<evidence type="ECO:0000313" key="4">
    <source>
        <dbReference type="EMBL" id="NKX51672.1"/>
    </source>
</evidence>
<name>A0ABX1JQU5_9MICC</name>
<sequence>MKKHIAKVLAGGAIAALALTGCGSGSPSSSVGTAGGTSGSTAGGLQDITVGILSIAPSAVMQYGIDEGIFEKHGLNVELQTGQGGAAMLPAVSTGTMNFAVGNPLSVMVAKDKGLDMR</sequence>
<organism evidence="4 5">
    <name type="scientific">Arthrobacter deserti</name>
    <dbReference type="NCBI Taxonomy" id="1742687"/>
    <lineage>
        <taxon>Bacteria</taxon>
        <taxon>Bacillati</taxon>
        <taxon>Actinomycetota</taxon>
        <taxon>Actinomycetes</taxon>
        <taxon>Micrococcales</taxon>
        <taxon>Micrococcaceae</taxon>
        <taxon>Arthrobacter</taxon>
    </lineage>
</organism>
<proteinExistence type="predicted"/>
<keyword evidence="5" id="KW-1185">Reference proteome</keyword>
<feature type="non-terminal residue" evidence="4">
    <location>
        <position position="118"/>
    </location>
</feature>
<dbReference type="SUPFAM" id="SSF53850">
    <property type="entry name" value="Periplasmic binding protein-like II"/>
    <property type="match status" value="1"/>
</dbReference>
<feature type="domain" description="SsuA/THI5-like" evidence="3">
    <location>
        <begin position="63"/>
        <end position="117"/>
    </location>
</feature>
<comment type="caution">
    <text evidence="4">The sequence shown here is derived from an EMBL/GenBank/DDBJ whole genome shotgun (WGS) entry which is preliminary data.</text>
</comment>
<evidence type="ECO:0000256" key="1">
    <source>
        <dbReference type="SAM" id="MobiDB-lite"/>
    </source>
</evidence>
<evidence type="ECO:0000259" key="3">
    <source>
        <dbReference type="Pfam" id="PF09084"/>
    </source>
</evidence>
<feature type="compositionally biased region" description="Gly residues" evidence="1">
    <location>
        <begin position="33"/>
        <end position="42"/>
    </location>
</feature>
<accession>A0ABX1JQU5</accession>
<evidence type="ECO:0000256" key="2">
    <source>
        <dbReference type="SAM" id="SignalP"/>
    </source>
</evidence>
<evidence type="ECO:0000313" key="5">
    <source>
        <dbReference type="Proteomes" id="UP000523795"/>
    </source>
</evidence>
<dbReference type="Proteomes" id="UP000523795">
    <property type="component" value="Unassembled WGS sequence"/>
</dbReference>
<reference evidence="4 5" key="1">
    <citation type="submission" date="2020-04" db="EMBL/GenBank/DDBJ databases">
        <authorList>
            <person name="Liu S."/>
        </authorList>
    </citation>
    <scope>NUCLEOTIDE SEQUENCE [LARGE SCALE GENOMIC DNA]</scope>
    <source>
        <strain evidence="4 5">CGMCC 1.15091</strain>
    </source>
</reference>
<keyword evidence="2" id="KW-0732">Signal</keyword>
<dbReference type="PROSITE" id="PS51257">
    <property type="entry name" value="PROKAR_LIPOPROTEIN"/>
    <property type="match status" value="1"/>
</dbReference>